<reference evidence="1" key="2">
    <citation type="submission" date="2020-09" db="EMBL/GenBank/DDBJ databases">
        <authorList>
            <person name="Sun Q."/>
            <person name="Zhou Y."/>
        </authorList>
    </citation>
    <scope>NUCLEOTIDE SEQUENCE</scope>
    <source>
        <strain evidence="1">CGMCC 1.15958</strain>
    </source>
</reference>
<name>A0A917DKJ6_9BACT</name>
<reference evidence="1" key="1">
    <citation type="journal article" date="2014" name="Int. J. Syst. Evol. Microbiol.">
        <title>Complete genome sequence of Corynebacterium casei LMG S-19264T (=DSM 44701T), isolated from a smear-ripened cheese.</title>
        <authorList>
            <consortium name="US DOE Joint Genome Institute (JGI-PGF)"/>
            <person name="Walter F."/>
            <person name="Albersmeier A."/>
            <person name="Kalinowski J."/>
            <person name="Ruckert C."/>
        </authorList>
    </citation>
    <scope>NUCLEOTIDE SEQUENCE</scope>
    <source>
        <strain evidence="1">CGMCC 1.15958</strain>
    </source>
</reference>
<dbReference type="AlphaFoldDB" id="A0A917DKJ6"/>
<proteinExistence type="predicted"/>
<organism evidence="1 2">
    <name type="scientific">Emticicia aquatilis</name>
    <dbReference type="NCBI Taxonomy" id="1537369"/>
    <lineage>
        <taxon>Bacteria</taxon>
        <taxon>Pseudomonadati</taxon>
        <taxon>Bacteroidota</taxon>
        <taxon>Cytophagia</taxon>
        <taxon>Cytophagales</taxon>
        <taxon>Leadbetterellaceae</taxon>
        <taxon>Emticicia</taxon>
    </lineage>
</organism>
<evidence type="ECO:0000313" key="1">
    <source>
        <dbReference type="EMBL" id="GGD44887.1"/>
    </source>
</evidence>
<dbReference type="Proteomes" id="UP000609064">
    <property type="component" value="Unassembled WGS sequence"/>
</dbReference>
<dbReference type="EMBL" id="BMKK01000001">
    <property type="protein sequence ID" value="GGD44887.1"/>
    <property type="molecule type" value="Genomic_DNA"/>
</dbReference>
<dbReference type="RefSeq" id="WP_188764542.1">
    <property type="nucleotide sequence ID" value="NZ_BMKK01000001.1"/>
</dbReference>
<accession>A0A917DKJ6</accession>
<evidence type="ECO:0000313" key="2">
    <source>
        <dbReference type="Proteomes" id="UP000609064"/>
    </source>
</evidence>
<sequence length="65" mass="7700">MNFDEVILAIQKSTITLEQIPEAKNMLENAIEECADIVKDPETELYSRREFQEKLTLYRKLLNRL</sequence>
<comment type="caution">
    <text evidence="1">The sequence shown here is derived from an EMBL/GenBank/DDBJ whole genome shotgun (WGS) entry which is preliminary data.</text>
</comment>
<protein>
    <submittedName>
        <fullName evidence="1">Uncharacterized protein</fullName>
    </submittedName>
</protein>
<keyword evidence="2" id="KW-1185">Reference proteome</keyword>
<gene>
    <name evidence="1" type="ORF">GCM10011514_06130</name>
</gene>